<protein>
    <submittedName>
        <fullName evidence="4">Aldehyde dehydrogenase family protein</fullName>
    </submittedName>
</protein>
<accession>A0A9Y2L5Z7</accession>
<dbReference type="InterPro" id="IPR016162">
    <property type="entry name" value="Ald_DH_N"/>
</dbReference>
<evidence type="ECO:0000313" key="5">
    <source>
        <dbReference type="Proteomes" id="UP001238334"/>
    </source>
</evidence>
<proteinExistence type="predicted"/>
<dbReference type="Pfam" id="PF00171">
    <property type="entry name" value="Aldedh"/>
    <property type="match status" value="1"/>
</dbReference>
<dbReference type="Gene3D" id="3.40.605.10">
    <property type="entry name" value="Aldehyde Dehydrogenase, Chain A, domain 1"/>
    <property type="match status" value="1"/>
</dbReference>
<reference evidence="4 5" key="1">
    <citation type="submission" date="2023-06" db="EMBL/GenBank/DDBJ databases">
        <title>Parasedimentitalea psychrophila sp. nov., a psychrophilic bacterium isolated from deep-sea sediment.</title>
        <authorList>
            <person name="Li A."/>
        </authorList>
    </citation>
    <scope>NUCLEOTIDE SEQUENCE [LARGE SCALE GENOMIC DNA]</scope>
    <source>
        <strain evidence="4 5">QS115</strain>
    </source>
</reference>
<feature type="region of interest" description="Disordered" evidence="2">
    <location>
        <begin position="1"/>
        <end position="38"/>
    </location>
</feature>
<gene>
    <name evidence="4" type="ORF">QPJ95_04485</name>
</gene>
<feature type="compositionally biased region" description="Basic and acidic residues" evidence="2">
    <location>
        <begin position="27"/>
        <end position="38"/>
    </location>
</feature>
<evidence type="ECO:0000313" key="4">
    <source>
        <dbReference type="EMBL" id="WIY27544.1"/>
    </source>
</evidence>
<evidence type="ECO:0000256" key="2">
    <source>
        <dbReference type="SAM" id="MobiDB-lite"/>
    </source>
</evidence>
<dbReference type="GO" id="GO:0016491">
    <property type="term" value="F:oxidoreductase activity"/>
    <property type="evidence" value="ECO:0007669"/>
    <property type="project" value="UniProtKB-KW"/>
</dbReference>
<dbReference type="InterPro" id="IPR015590">
    <property type="entry name" value="Aldehyde_DH_dom"/>
</dbReference>
<dbReference type="KEGG" id="ppso:QPJ95_04485"/>
<dbReference type="AlphaFoldDB" id="A0A9Y2L5Z7"/>
<keyword evidence="5" id="KW-1185">Reference proteome</keyword>
<sequence>MFYDGGPRQVPSQTSTDVHNAAASARRAFDDDRWSRQSPAAREKVLFAIADRIEAEALSLGGYGRALTTSCIRKVSLDRTSGLGASDHLEALNIRSQAGSEVKAWSPP</sequence>
<evidence type="ECO:0000259" key="3">
    <source>
        <dbReference type="Pfam" id="PF00171"/>
    </source>
</evidence>
<dbReference type="InterPro" id="IPR016161">
    <property type="entry name" value="Ald_DH/histidinol_DH"/>
</dbReference>
<evidence type="ECO:0000256" key="1">
    <source>
        <dbReference type="ARBA" id="ARBA00023002"/>
    </source>
</evidence>
<feature type="domain" description="Aldehyde dehydrogenase" evidence="3">
    <location>
        <begin position="9"/>
        <end position="59"/>
    </location>
</feature>
<name>A0A9Y2L5Z7_9RHOB</name>
<dbReference type="SUPFAM" id="SSF53720">
    <property type="entry name" value="ALDH-like"/>
    <property type="match status" value="1"/>
</dbReference>
<dbReference type="EMBL" id="CP127247">
    <property type="protein sequence ID" value="WIY27544.1"/>
    <property type="molecule type" value="Genomic_DNA"/>
</dbReference>
<keyword evidence="1" id="KW-0560">Oxidoreductase</keyword>
<dbReference type="Proteomes" id="UP001238334">
    <property type="component" value="Chromosome"/>
</dbReference>
<organism evidence="4 5">
    <name type="scientific">Parasedimentitalea psychrophila</name>
    <dbReference type="NCBI Taxonomy" id="2997337"/>
    <lineage>
        <taxon>Bacteria</taxon>
        <taxon>Pseudomonadati</taxon>
        <taxon>Pseudomonadota</taxon>
        <taxon>Alphaproteobacteria</taxon>
        <taxon>Rhodobacterales</taxon>
        <taxon>Paracoccaceae</taxon>
        <taxon>Parasedimentitalea</taxon>
    </lineage>
</organism>